<reference evidence="2" key="1">
    <citation type="journal article" date="2015" name="Nat. Genet.">
        <title>The genome and transcriptome of the zoonotic hookworm Ancylostoma ceylanicum identify infection-specific gene families.</title>
        <authorList>
            <person name="Schwarz E.M."/>
            <person name="Hu Y."/>
            <person name="Antoshechkin I."/>
            <person name="Miller M.M."/>
            <person name="Sternberg P.W."/>
            <person name="Aroian R.V."/>
        </authorList>
    </citation>
    <scope>NUCLEOTIDE SEQUENCE</scope>
    <source>
        <strain evidence="2">HY135</strain>
    </source>
</reference>
<comment type="caution">
    <text evidence="1">The sequence shown here is derived from an EMBL/GenBank/DDBJ whole genome shotgun (WGS) entry which is preliminary data.</text>
</comment>
<dbReference type="Proteomes" id="UP000024635">
    <property type="component" value="Unassembled WGS sequence"/>
</dbReference>
<evidence type="ECO:0000313" key="1">
    <source>
        <dbReference type="EMBL" id="EYB93601.1"/>
    </source>
</evidence>
<evidence type="ECO:0000313" key="2">
    <source>
        <dbReference type="Proteomes" id="UP000024635"/>
    </source>
</evidence>
<proteinExistence type="predicted"/>
<organism evidence="1 2">
    <name type="scientific">Ancylostoma ceylanicum</name>
    <dbReference type="NCBI Taxonomy" id="53326"/>
    <lineage>
        <taxon>Eukaryota</taxon>
        <taxon>Metazoa</taxon>
        <taxon>Ecdysozoa</taxon>
        <taxon>Nematoda</taxon>
        <taxon>Chromadorea</taxon>
        <taxon>Rhabditida</taxon>
        <taxon>Rhabditina</taxon>
        <taxon>Rhabditomorpha</taxon>
        <taxon>Strongyloidea</taxon>
        <taxon>Ancylostomatidae</taxon>
        <taxon>Ancylostomatinae</taxon>
        <taxon>Ancylostoma</taxon>
    </lineage>
</organism>
<dbReference type="EMBL" id="JARK01001516">
    <property type="protein sequence ID" value="EYB93601.1"/>
    <property type="molecule type" value="Genomic_DNA"/>
</dbReference>
<sequence>MMSSILVAAPALTIKNNEHLVDVCGLVTMKIEGRKPVLEISGNDKICAPAHVRRKTRELAMKDVKFDASCCKLPFYRNT</sequence>
<accession>A0A016ST81</accession>
<name>A0A016ST81_9BILA</name>
<gene>
    <name evidence="1" type="primary">Acey_s0180.g782</name>
    <name evidence="1" type="ORF">Y032_0180g782</name>
</gene>
<keyword evidence="2" id="KW-1185">Reference proteome</keyword>
<protein>
    <submittedName>
        <fullName evidence="1">Uncharacterized protein</fullName>
    </submittedName>
</protein>
<dbReference type="AlphaFoldDB" id="A0A016ST81"/>